<gene>
    <name evidence="2" type="ORF">M441DRAFT_208190</name>
</gene>
<accession>A0A2T3ZMK5</accession>
<proteinExistence type="predicted"/>
<sequence>MLVLMLLLMPLLLYEMAARQKTNARQKESRKRDHWMSQSTCPARARDLRDVRQAVCSASSAWTAVFRWSVVEACDDLLLRWLWRWEPGTAVGIFLKSQLMLHRQLHQPPRSITPNHWVVLPLLAVFMGQQYQLQCFE</sequence>
<dbReference type="Proteomes" id="UP000240493">
    <property type="component" value="Unassembled WGS sequence"/>
</dbReference>
<feature type="signal peptide" evidence="1">
    <location>
        <begin position="1"/>
        <end position="19"/>
    </location>
</feature>
<evidence type="ECO:0000256" key="1">
    <source>
        <dbReference type="SAM" id="SignalP"/>
    </source>
</evidence>
<keyword evidence="3" id="KW-1185">Reference proteome</keyword>
<feature type="chain" id="PRO_5015784752" description="Secreted protein" evidence="1">
    <location>
        <begin position="20"/>
        <end position="137"/>
    </location>
</feature>
<evidence type="ECO:0000313" key="2">
    <source>
        <dbReference type="EMBL" id="PTB46038.1"/>
    </source>
</evidence>
<organism evidence="2 3">
    <name type="scientific">Trichoderma asperellum (strain ATCC 204424 / CBS 433.97 / NBRC 101777)</name>
    <dbReference type="NCBI Taxonomy" id="1042311"/>
    <lineage>
        <taxon>Eukaryota</taxon>
        <taxon>Fungi</taxon>
        <taxon>Dikarya</taxon>
        <taxon>Ascomycota</taxon>
        <taxon>Pezizomycotina</taxon>
        <taxon>Sordariomycetes</taxon>
        <taxon>Hypocreomycetidae</taxon>
        <taxon>Hypocreales</taxon>
        <taxon>Hypocreaceae</taxon>
        <taxon>Trichoderma</taxon>
    </lineage>
</organism>
<keyword evidence="1" id="KW-0732">Signal</keyword>
<dbReference type="EMBL" id="KZ679256">
    <property type="protein sequence ID" value="PTB46038.1"/>
    <property type="molecule type" value="Genomic_DNA"/>
</dbReference>
<dbReference type="AlphaFoldDB" id="A0A2T3ZMK5"/>
<evidence type="ECO:0008006" key="4">
    <source>
        <dbReference type="Google" id="ProtNLM"/>
    </source>
</evidence>
<reference evidence="2 3" key="1">
    <citation type="submission" date="2016-07" db="EMBL/GenBank/DDBJ databases">
        <title>Multiple horizontal gene transfer events from other fungi enriched the ability of initially mycotrophic Trichoderma (Ascomycota) to feed on dead plant biomass.</title>
        <authorList>
            <consortium name="DOE Joint Genome Institute"/>
            <person name="Aerts A."/>
            <person name="Atanasova L."/>
            <person name="Chenthamara K."/>
            <person name="Zhang J."/>
            <person name="Grujic M."/>
            <person name="Henrissat B."/>
            <person name="Kuo A."/>
            <person name="Salamov A."/>
            <person name="Lipzen A."/>
            <person name="Labutti K."/>
            <person name="Barry K."/>
            <person name="Miao Y."/>
            <person name="Rahimi M.J."/>
            <person name="Shen Q."/>
            <person name="Grigoriev I.V."/>
            <person name="Kubicek C.P."/>
            <person name="Druzhinina I.S."/>
        </authorList>
    </citation>
    <scope>NUCLEOTIDE SEQUENCE [LARGE SCALE GENOMIC DNA]</scope>
    <source>
        <strain evidence="2 3">CBS 433.97</strain>
    </source>
</reference>
<evidence type="ECO:0000313" key="3">
    <source>
        <dbReference type="Proteomes" id="UP000240493"/>
    </source>
</evidence>
<protein>
    <recommendedName>
        <fullName evidence="4">Secreted protein</fullName>
    </recommendedName>
</protein>
<name>A0A2T3ZMK5_TRIA4</name>